<dbReference type="InterPro" id="IPR009187">
    <property type="entry name" value="Prok_Ku"/>
</dbReference>
<evidence type="ECO:0000313" key="7">
    <source>
        <dbReference type="Proteomes" id="UP000451860"/>
    </source>
</evidence>
<evidence type="ECO:0000256" key="1">
    <source>
        <dbReference type="ARBA" id="ARBA00023125"/>
    </source>
</evidence>
<dbReference type="PANTHER" id="PTHR41251:SF1">
    <property type="entry name" value="NON-HOMOLOGOUS END JOINING PROTEIN KU"/>
    <property type="match status" value="1"/>
</dbReference>
<dbReference type="CDD" id="cd00789">
    <property type="entry name" value="KU_like"/>
    <property type="match status" value="1"/>
</dbReference>
<dbReference type="PANTHER" id="PTHR41251">
    <property type="entry name" value="NON-HOMOLOGOUS END JOINING PROTEIN KU"/>
    <property type="match status" value="1"/>
</dbReference>
<comment type="caution">
    <text evidence="6">The sequence shown here is derived from an EMBL/GenBank/DDBJ whole genome shotgun (WGS) entry which is preliminary data.</text>
</comment>
<feature type="compositionally biased region" description="Basic and acidic residues" evidence="4">
    <location>
        <begin position="250"/>
        <end position="260"/>
    </location>
</feature>
<dbReference type="NCBIfam" id="TIGR02772">
    <property type="entry name" value="Ku_bact"/>
    <property type="match status" value="1"/>
</dbReference>
<evidence type="ECO:0000256" key="3">
    <source>
        <dbReference type="HAMAP-Rule" id="MF_01875"/>
    </source>
</evidence>
<dbReference type="GO" id="GO:0006310">
    <property type="term" value="P:DNA recombination"/>
    <property type="evidence" value="ECO:0007669"/>
    <property type="project" value="UniProtKB-KW"/>
</dbReference>
<organism evidence="6 7">
    <name type="scientific">Georgenia thermotolerans</name>
    <dbReference type="NCBI Taxonomy" id="527326"/>
    <lineage>
        <taxon>Bacteria</taxon>
        <taxon>Bacillati</taxon>
        <taxon>Actinomycetota</taxon>
        <taxon>Actinomycetes</taxon>
        <taxon>Micrococcales</taxon>
        <taxon>Bogoriellaceae</taxon>
        <taxon>Georgenia</taxon>
    </lineage>
</organism>
<reference evidence="6 7" key="1">
    <citation type="submission" date="2019-10" db="EMBL/GenBank/DDBJ databases">
        <title>Georgenia wutianyii sp. nov. and Georgenia yuyongxinii sp. nov. isolated from plateau pika (Ochotona curzoniae) in the Qinghai-Tibet plateau of China.</title>
        <authorList>
            <person name="Tian Z."/>
        </authorList>
    </citation>
    <scope>NUCLEOTIDE SEQUENCE [LARGE SCALE GENOMIC DNA]</scope>
    <source>
        <strain evidence="6 7">DSM 21501</strain>
    </source>
</reference>
<feature type="domain" description="Ku" evidence="5">
    <location>
        <begin position="52"/>
        <end position="179"/>
    </location>
</feature>
<evidence type="ECO:0000256" key="2">
    <source>
        <dbReference type="ARBA" id="ARBA00023172"/>
    </source>
</evidence>
<accession>A0A7J5ULW3</accession>
<feature type="compositionally biased region" description="Acidic residues" evidence="4">
    <location>
        <begin position="272"/>
        <end position="289"/>
    </location>
</feature>
<keyword evidence="7" id="KW-1185">Reference proteome</keyword>
<gene>
    <name evidence="3" type="primary">ku</name>
    <name evidence="6" type="ORF">GB883_15015</name>
</gene>
<keyword evidence="3" id="KW-0227">DNA damage</keyword>
<dbReference type="EMBL" id="WHJE01000083">
    <property type="protein sequence ID" value="KAE8763270.1"/>
    <property type="molecule type" value="Genomic_DNA"/>
</dbReference>
<dbReference type="RefSeq" id="WP_152203864.1">
    <property type="nucleotide sequence ID" value="NZ_VUKF01000036.1"/>
</dbReference>
<comment type="similarity">
    <text evidence="3">Belongs to the prokaryotic Ku family.</text>
</comment>
<dbReference type="InterPro" id="IPR006164">
    <property type="entry name" value="DNA_bd_Ku70/Ku80"/>
</dbReference>
<keyword evidence="3" id="KW-0234">DNA repair</keyword>
<sequence length="377" mass="41829">MRAIWKGSISFGLVNVPIKLFSATESHDVELHQVHNADGGRIRYQRRCEVCGKVIDYGDIAKAFDDGDRTVILTAEDFDALPVEKSREISVLEFVPSDQLDPIMFQKPYYLAPDSKSTKSYVLLRRTLEETDRTAIVNFTLREKTRLGALRVRGDVLVLQSLLWEDEVRQADFPELEQSVKLSSKEMEMAAALVSSFESDFNPDEFEDEYQVELRQLVQAKLEQGEAVDTEKTFGETGEEEGGEVLDLMEALRRSVEASRSRKSGGRRTGTDDEAPAEAPADEADEADEEKPARKSTGTRRPARKSAEEKATAAEKAPARKTAEKTSARQTAEKAPARKAPTRRSTATRASGEGAEEKPAAKKTTTRTKKAPAKKTA</sequence>
<keyword evidence="2 3" id="KW-0233">DNA recombination</keyword>
<feature type="compositionally biased region" description="Basic residues" evidence="4">
    <location>
        <begin position="364"/>
        <end position="377"/>
    </location>
</feature>
<protein>
    <recommendedName>
        <fullName evidence="3">Non-homologous end joining protein Ku</fullName>
    </recommendedName>
</protein>
<name>A0A7J5ULW3_9MICO</name>
<dbReference type="GO" id="GO:0003690">
    <property type="term" value="F:double-stranded DNA binding"/>
    <property type="evidence" value="ECO:0007669"/>
    <property type="project" value="UniProtKB-UniRule"/>
</dbReference>
<dbReference type="Pfam" id="PF02735">
    <property type="entry name" value="Ku"/>
    <property type="match status" value="1"/>
</dbReference>
<dbReference type="SMART" id="SM00559">
    <property type="entry name" value="Ku78"/>
    <property type="match status" value="1"/>
</dbReference>
<dbReference type="Proteomes" id="UP000451860">
    <property type="component" value="Unassembled WGS sequence"/>
</dbReference>
<dbReference type="SUPFAM" id="SSF100939">
    <property type="entry name" value="SPOC domain-like"/>
    <property type="match status" value="1"/>
</dbReference>
<dbReference type="Gene3D" id="2.40.290.10">
    <property type="match status" value="1"/>
</dbReference>
<proteinExistence type="inferred from homology"/>
<evidence type="ECO:0000313" key="6">
    <source>
        <dbReference type="EMBL" id="KAE8763270.1"/>
    </source>
</evidence>
<comment type="subunit">
    <text evidence="3">Homodimer. Interacts with LigD.</text>
</comment>
<comment type="function">
    <text evidence="3">With LigD forms a non-homologous end joining (NHEJ) DNA repair enzyme, which repairs dsDNA breaks with reduced fidelity. Binds linear dsDNA with 5'- and 3'- overhangs but not closed circular dsDNA nor ssDNA. Recruits and stimulates the ligase activity of LigD.</text>
</comment>
<feature type="compositionally biased region" description="Basic and acidic residues" evidence="4">
    <location>
        <begin position="305"/>
        <end position="336"/>
    </location>
</feature>
<feature type="region of interest" description="Disordered" evidence="4">
    <location>
        <begin position="225"/>
        <end position="377"/>
    </location>
</feature>
<dbReference type="AlphaFoldDB" id="A0A7J5ULW3"/>
<keyword evidence="1 3" id="KW-0238">DNA-binding</keyword>
<dbReference type="FunFam" id="2.40.290.10:FF:000004">
    <property type="entry name" value="Non-homologous end joining protein Ku"/>
    <property type="match status" value="1"/>
</dbReference>
<dbReference type="GO" id="GO:0006303">
    <property type="term" value="P:double-strand break repair via nonhomologous end joining"/>
    <property type="evidence" value="ECO:0007669"/>
    <property type="project" value="UniProtKB-UniRule"/>
</dbReference>
<dbReference type="OrthoDB" id="9795084at2"/>
<dbReference type="HAMAP" id="MF_01875">
    <property type="entry name" value="Prokaryotic_Ku"/>
    <property type="match status" value="1"/>
</dbReference>
<dbReference type="InterPro" id="IPR016194">
    <property type="entry name" value="SPOC-like_C_dom_sf"/>
</dbReference>
<evidence type="ECO:0000259" key="5">
    <source>
        <dbReference type="SMART" id="SM00559"/>
    </source>
</evidence>
<evidence type="ECO:0000256" key="4">
    <source>
        <dbReference type="SAM" id="MobiDB-lite"/>
    </source>
</evidence>